<keyword evidence="2" id="KW-1185">Reference proteome</keyword>
<comment type="caution">
    <text evidence="1">The sequence shown here is derived from an EMBL/GenBank/DDBJ whole genome shotgun (WGS) entry which is preliminary data.</text>
</comment>
<accession>A0A850RB68</accession>
<dbReference type="EMBL" id="JABZEO010000018">
    <property type="protein sequence ID" value="NVZ11224.1"/>
    <property type="molecule type" value="Genomic_DNA"/>
</dbReference>
<protein>
    <submittedName>
        <fullName evidence="1">Uncharacterized protein</fullName>
    </submittedName>
</protein>
<proteinExistence type="predicted"/>
<dbReference type="AlphaFoldDB" id="A0A850RB68"/>
<gene>
    <name evidence="1" type="ORF">HW932_18395</name>
</gene>
<dbReference type="Proteomes" id="UP000592294">
    <property type="component" value="Unassembled WGS sequence"/>
</dbReference>
<dbReference type="RefSeq" id="WP_176977942.1">
    <property type="nucleotide sequence ID" value="NZ_JABZEO010000018.1"/>
</dbReference>
<evidence type="ECO:0000313" key="2">
    <source>
        <dbReference type="Proteomes" id="UP000592294"/>
    </source>
</evidence>
<reference evidence="1 2" key="1">
    <citation type="submission" date="2020-06" db="EMBL/GenBank/DDBJ databases">
        <title>Whole-genome sequence of Allochromatium humboldtianum DSM 21881, type strain.</title>
        <authorList>
            <person name="Kyndt J.A."/>
            <person name="Meyer T.E."/>
        </authorList>
    </citation>
    <scope>NUCLEOTIDE SEQUENCE [LARGE SCALE GENOMIC DNA]</scope>
    <source>
        <strain evidence="1 2">DSM 21881</strain>
    </source>
</reference>
<name>A0A850RB68_9GAMM</name>
<organism evidence="1 2">
    <name type="scientific">Allochromatium humboldtianum</name>
    <dbReference type="NCBI Taxonomy" id="504901"/>
    <lineage>
        <taxon>Bacteria</taxon>
        <taxon>Pseudomonadati</taxon>
        <taxon>Pseudomonadota</taxon>
        <taxon>Gammaproteobacteria</taxon>
        <taxon>Chromatiales</taxon>
        <taxon>Chromatiaceae</taxon>
        <taxon>Allochromatium</taxon>
    </lineage>
</organism>
<sequence length="114" mass="12786">MENFIDDLIDLNNNNNYGGARAHERFSVAHVRAKIEGLGGTVVLDCVDFGGDRVILFSKERHYPDALDENSYCVAQITADGSLTGIERGTFDECFACFVEWNRAEVAQPEVYYE</sequence>
<evidence type="ECO:0000313" key="1">
    <source>
        <dbReference type="EMBL" id="NVZ11224.1"/>
    </source>
</evidence>